<evidence type="ECO:0000313" key="3">
    <source>
        <dbReference type="EMBL" id="CAL4169354.1"/>
    </source>
</evidence>
<dbReference type="SUPFAM" id="SSF54236">
    <property type="entry name" value="Ubiquitin-like"/>
    <property type="match status" value="1"/>
</dbReference>
<feature type="region of interest" description="Disordered" evidence="1">
    <location>
        <begin position="19"/>
        <end position="59"/>
    </location>
</feature>
<dbReference type="CDD" id="cd16119">
    <property type="entry name" value="UBX_UBXN6"/>
    <property type="match status" value="1"/>
</dbReference>
<feature type="non-terminal residue" evidence="3">
    <location>
        <position position="435"/>
    </location>
</feature>
<organism evidence="3 4">
    <name type="scientific">Meganyctiphanes norvegica</name>
    <name type="common">Northern krill</name>
    <name type="synonym">Thysanopoda norvegica</name>
    <dbReference type="NCBI Taxonomy" id="48144"/>
    <lineage>
        <taxon>Eukaryota</taxon>
        <taxon>Metazoa</taxon>
        <taxon>Ecdysozoa</taxon>
        <taxon>Arthropoda</taxon>
        <taxon>Crustacea</taxon>
        <taxon>Multicrustacea</taxon>
        <taxon>Malacostraca</taxon>
        <taxon>Eumalacostraca</taxon>
        <taxon>Eucarida</taxon>
        <taxon>Euphausiacea</taxon>
        <taxon>Euphausiidae</taxon>
        <taxon>Meganyctiphanes</taxon>
    </lineage>
</organism>
<evidence type="ECO:0000256" key="1">
    <source>
        <dbReference type="SAM" id="MobiDB-lite"/>
    </source>
</evidence>
<dbReference type="PANTHER" id="PTHR23153:SF38">
    <property type="entry name" value="UBX DOMAIN-CONTAINING PROTEIN 6"/>
    <property type="match status" value="1"/>
</dbReference>
<dbReference type="InterPro" id="IPR036339">
    <property type="entry name" value="PUB-like_dom_sf"/>
</dbReference>
<dbReference type="Proteomes" id="UP001497623">
    <property type="component" value="Unassembled WGS sequence"/>
</dbReference>
<proteinExistence type="predicted"/>
<protein>
    <recommendedName>
        <fullName evidence="2">UBX domain-containing protein</fullName>
    </recommendedName>
</protein>
<evidence type="ECO:0000313" key="4">
    <source>
        <dbReference type="Proteomes" id="UP001497623"/>
    </source>
</evidence>
<dbReference type="GO" id="GO:0005737">
    <property type="term" value="C:cytoplasm"/>
    <property type="evidence" value="ECO:0007669"/>
    <property type="project" value="TreeGrafter"/>
</dbReference>
<dbReference type="EMBL" id="CAXKWB010050022">
    <property type="protein sequence ID" value="CAL4169354.1"/>
    <property type="molecule type" value="Genomic_DNA"/>
</dbReference>
<sequence length="435" mass="49732">MDAIKKFFDKKKSDAKFKIAGQGQSLAANQSGRSHHGEGRSHHGEVRRHPTQDTQRAGAAALSRVQKQPKEVDWSLQAIKAQARREIEAEQKQLEELSISESSAQSLKPSEINLVASPMLATQGVYFHCPLLGPEVSTYQEIKENIRAFLHAQVAEDAGISACLIIHTCNKDKEKVQVCVETLCKYIENIVSNPAEEKFKKIRMSNKAYQERIHPIEGTKEFLSAAGFIQQELPFNEGMDNFWVFREDEVTDLSTLEQLRNALVSCEPLKPQLDRACRLLLLLDHPSGEWPPFFSEGIEDLEKSIQFVAEAVERDTMLMTKAMRERQEQREMRKYRFSLIRIRFPDGLILQGTFGVYEKFSEVMKFVRENLTNDWRPFLVKVSGGNKITEEEQSLVDLHLVPAVVLNFLWDLSVQDPNLDDSVYLKPETLMLMQH</sequence>
<dbReference type="InterPro" id="IPR018997">
    <property type="entry name" value="PUB_domain"/>
</dbReference>
<accession>A0AAV2SA64</accession>
<dbReference type="InterPro" id="IPR001012">
    <property type="entry name" value="UBX_dom"/>
</dbReference>
<dbReference type="AlphaFoldDB" id="A0AAV2SA64"/>
<gene>
    <name evidence="3" type="ORF">MNOR_LOCUS33840</name>
</gene>
<dbReference type="Pfam" id="PF09409">
    <property type="entry name" value="PUB"/>
    <property type="match status" value="1"/>
</dbReference>
<evidence type="ECO:0000259" key="2">
    <source>
        <dbReference type="PROSITE" id="PS50033"/>
    </source>
</evidence>
<dbReference type="InterPro" id="IPR029071">
    <property type="entry name" value="Ubiquitin-like_domsf"/>
</dbReference>
<reference evidence="3 4" key="1">
    <citation type="submission" date="2024-05" db="EMBL/GenBank/DDBJ databases">
        <authorList>
            <person name="Wallberg A."/>
        </authorList>
    </citation>
    <scope>NUCLEOTIDE SEQUENCE [LARGE SCALE GENOMIC DNA]</scope>
</reference>
<dbReference type="InterPro" id="IPR042774">
    <property type="entry name" value="UBXN6_PUB"/>
</dbReference>
<comment type="caution">
    <text evidence="3">The sequence shown here is derived from an EMBL/GenBank/DDBJ whole genome shotgun (WGS) entry which is preliminary data.</text>
</comment>
<dbReference type="PANTHER" id="PTHR23153">
    <property type="entry name" value="UBX-RELATED"/>
    <property type="match status" value="1"/>
</dbReference>
<feature type="domain" description="UBX" evidence="2">
    <location>
        <begin position="340"/>
        <end position="408"/>
    </location>
</feature>
<dbReference type="SMART" id="SM00580">
    <property type="entry name" value="PUG"/>
    <property type="match status" value="1"/>
</dbReference>
<name>A0AAV2SA64_MEGNR</name>
<keyword evidence="4" id="KW-1185">Reference proteome</keyword>
<dbReference type="PROSITE" id="PS50033">
    <property type="entry name" value="UBX"/>
    <property type="match status" value="1"/>
</dbReference>
<dbReference type="Pfam" id="PF00789">
    <property type="entry name" value="UBX"/>
    <property type="match status" value="1"/>
</dbReference>
<dbReference type="Gene3D" id="1.20.58.2190">
    <property type="match status" value="1"/>
</dbReference>
<dbReference type="SUPFAM" id="SSF143503">
    <property type="entry name" value="PUG domain-like"/>
    <property type="match status" value="1"/>
</dbReference>
<dbReference type="Gene3D" id="3.10.20.90">
    <property type="entry name" value="Phosphatidylinositol 3-kinase Catalytic Subunit, Chain A, domain 1"/>
    <property type="match status" value="1"/>
</dbReference>
<feature type="compositionally biased region" description="Basic and acidic residues" evidence="1">
    <location>
        <begin position="35"/>
        <end position="51"/>
    </location>
</feature>
<dbReference type="CDD" id="cd10460">
    <property type="entry name" value="PUB_UBXD1"/>
    <property type="match status" value="1"/>
</dbReference>